<dbReference type="AlphaFoldDB" id="A0AAD7GJT0"/>
<evidence type="ECO:0000313" key="2">
    <source>
        <dbReference type="EMBL" id="KAJ7698346.1"/>
    </source>
</evidence>
<sequence length="161" mass="18043">MASPASPLVSAGNNASPILGIHHLKFPTSSIAAKLAFYTTVLAFTHLPHMDHRRPGTGELFGVLLQHAPTALLVELRHNPAQAAAQRGWDAVTWSVETRRDLETWRSWLNKKGVECSRVLKGIKGWVLVAEDPDGAFVRWYCNETHEWDENVDIDDKWLPN</sequence>
<dbReference type="PROSITE" id="PS51819">
    <property type="entry name" value="VOC"/>
    <property type="match status" value="1"/>
</dbReference>
<dbReference type="Gene3D" id="3.10.180.10">
    <property type="entry name" value="2,3-Dihydroxybiphenyl 1,2-Dioxygenase, domain 1"/>
    <property type="match status" value="1"/>
</dbReference>
<dbReference type="Pfam" id="PF00903">
    <property type="entry name" value="Glyoxalase"/>
    <property type="match status" value="1"/>
</dbReference>
<organism evidence="2 3">
    <name type="scientific">Mycena rosella</name>
    <name type="common">Pink bonnet</name>
    <name type="synonym">Agaricus rosellus</name>
    <dbReference type="NCBI Taxonomy" id="1033263"/>
    <lineage>
        <taxon>Eukaryota</taxon>
        <taxon>Fungi</taxon>
        <taxon>Dikarya</taxon>
        <taxon>Basidiomycota</taxon>
        <taxon>Agaricomycotina</taxon>
        <taxon>Agaricomycetes</taxon>
        <taxon>Agaricomycetidae</taxon>
        <taxon>Agaricales</taxon>
        <taxon>Marasmiineae</taxon>
        <taxon>Mycenaceae</taxon>
        <taxon>Mycena</taxon>
    </lineage>
</organism>
<accession>A0AAD7GJT0</accession>
<dbReference type="InterPro" id="IPR037523">
    <property type="entry name" value="VOC_core"/>
</dbReference>
<dbReference type="InterPro" id="IPR004360">
    <property type="entry name" value="Glyas_Fos-R_dOase_dom"/>
</dbReference>
<dbReference type="EMBL" id="JARKIE010000026">
    <property type="protein sequence ID" value="KAJ7698346.1"/>
    <property type="molecule type" value="Genomic_DNA"/>
</dbReference>
<dbReference type="InterPro" id="IPR029068">
    <property type="entry name" value="Glyas_Bleomycin-R_OHBP_Dase"/>
</dbReference>
<keyword evidence="3" id="KW-1185">Reference proteome</keyword>
<name>A0AAD7GJT0_MYCRO</name>
<proteinExistence type="predicted"/>
<gene>
    <name evidence="2" type="ORF">B0H17DRAFT_978360</name>
</gene>
<reference evidence="2" key="1">
    <citation type="submission" date="2023-03" db="EMBL/GenBank/DDBJ databases">
        <title>Massive genome expansion in bonnet fungi (Mycena s.s.) driven by repeated elements and novel gene families across ecological guilds.</title>
        <authorList>
            <consortium name="Lawrence Berkeley National Laboratory"/>
            <person name="Harder C.B."/>
            <person name="Miyauchi S."/>
            <person name="Viragh M."/>
            <person name="Kuo A."/>
            <person name="Thoen E."/>
            <person name="Andreopoulos B."/>
            <person name="Lu D."/>
            <person name="Skrede I."/>
            <person name="Drula E."/>
            <person name="Henrissat B."/>
            <person name="Morin E."/>
            <person name="Kohler A."/>
            <person name="Barry K."/>
            <person name="LaButti K."/>
            <person name="Morin E."/>
            <person name="Salamov A."/>
            <person name="Lipzen A."/>
            <person name="Mereny Z."/>
            <person name="Hegedus B."/>
            <person name="Baldrian P."/>
            <person name="Stursova M."/>
            <person name="Weitz H."/>
            <person name="Taylor A."/>
            <person name="Grigoriev I.V."/>
            <person name="Nagy L.G."/>
            <person name="Martin F."/>
            <person name="Kauserud H."/>
        </authorList>
    </citation>
    <scope>NUCLEOTIDE SEQUENCE</scope>
    <source>
        <strain evidence="2">CBHHK067</strain>
    </source>
</reference>
<evidence type="ECO:0000259" key="1">
    <source>
        <dbReference type="PROSITE" id="PS51819"/>
    </source>
</evidence>
<dbReference type="CDD" id="cd06587">
    <property type="entry name" value="VOC"/>
    <property type="match status" value="1"/>
</dbReference>
<evidence type="ECO:0000313" key="3">
    <source>
        <dbReference type="Proteomes" id="UP001221757"/>
    </source>
</evidence>
<protein>
    <recommendedName>
        <fullName evidence="1">VOC domain-containing protein</fullName>
    </recommendedName>
</protein>
<comment type="caution">
    <text evidence="2">The sequence shown here is derived from an EMBL/GenBank/DDBJ whole genome shotgun (WGS) entry which is preliminary data.</text>
</comment>
<feature type="domain" description="VOC" evidence="1">
    <location>
        <begin position="20"/>
        <end position="143"/>
    </location>
</feature>
<dbReference type="SUPFAM" id="SSF54593">
    <property type="entry name" value="Glyoxalase/Bleomycin resistance protein/Dihydroxybiphenyl dioxygenase"/>
    <property type="match status" value="1"/>
</dbReference>
<dbReference type="Proteomes" id="UP001221757">
    <property type="component" value="Unassembled WGS sequence"/>
</dbReference>